<evidence type="ECO:0000256" key="1">
    <source>
        <dbReference type="SAM" id="Coils"/>
    </source>
</evidence>
<keyword evidence="5" id="KW-1185">Reference proteome</keyword>
<feature type="region of interest" description="Disordered" evidence="2">
    <location>
        <begin position="569"/>
        <end position="618"/>
    </location>
</feature>
<name>A0A4U5UWM1_COLLU</name>
<feature type="compositionally biased region" description="Low complexity" evidence="2">
    <location>
        <begin position="607"/>
        <end position="618"/>
    </location>
</feature>
<feature type="transmembrane region" description="Helical" evidence="3">
    <location>
        <begin position="510"/>
        <end position="532"/>
    </location>
</feature>
<dbReference type="GO" id="GO:0034451">
    <property type="term" value="C:centriolar satellite"/>
    <property type="evidence" value="ECO:0007669"/>
    <property type="project" value="TreeGrafter"/>
</dbReference>
<keyword evidence="3" id="KW-1133">Transmembrane helix</keyword>
<dbReference type="InterPro" id="IPR032006">
    <property type="entry name" value="TMIE"/>
</dbReference>
<dbReference type="EMBL" id="CM014089">
    <property type="protein sequence ID" value="TKS79714.1"/>
    <property type="molecule type" value="Genomic_DNA"/>
</dbReference>
<feature type="compositionally biased region" description="Basic and acidic residues" evidence="2">
    <location>
        <begin position="23"/>
        <end position="38"/>
    </location>
</feature>
<feature type="region of interest" description="Disordered" evidence="2">
    <location>
        <begin position="428"/>
        <end position="450"/>
    </location>
</feature>
<feature type="compositionally biased region" description="Low complexity" evidence="2">
    <location>
        <begin position="579"/>
        <end position="594"/>
    </location>
</feature>
<feature type="region of interest" description="Disordered" evidence="2">
    <location>
        <begin position="23"/>
        <end position="54"/>
    </location>
</feature>
<feature type="coiled-coil region" evidence="1">
    <location>
        <begin position="118"/>
        <end position="159"/>
    </location>
</feature>
<dbReference type="STRING" id="240159.A0A4U5UWM1"/>
<protein>
    <submittedName>
        <fullName evidence="4">Coiled-coil domain-containing protein 13</fullName>
    </submittedName>
</protein>
<feature type="coiled-coil region" evidence="1">
    <location>
        <begin position="317"/>
        <end position="386"/>
    </location>
</feature>
<keyword evidence="1" id="KW-0175">Coiled coil</keyword>
<accession>A0A4U5UWM1</accession>
<feature type="coiled-coil region" evidence="1">
    <location>
        <begin position="186"/>
        <end position="220"/>
    </location>
</feature>
<dbReference type="AlphaFoldDB" id="A0A4U5UWM1"/>
<sequence length="618" mass="70264">MEHDDELKDLRLQFQALQKQQEKKILDRKKDKETDKLNVSDTQDDLDLSKQGVQEDRSQINDTLLDQLRELKDENGRLFKLLSEKDFEIKHLKKKREEERLALAGTSGLTGDIAATKIVELSKKNRELAAEVEREKIKSKQHSNRIKELEKELQVALVHSPPELKTDTKSQNRRSTEDCEQDNPVVKSLQEKLSAAQLKVTEYRNQVQSVKQELKVAQKVLISEVGEEVNLQQLLSCPGSFRGRSQQILALQTRVRDLEQQLNQSNQRRQPSVLSVEKEFLGVGVLQKTPPQDRNLSYIRSIEKEKREAFERISVDYEALMKDHEEVKRKLEASKARNKILSTEMKTLKVQISTLLEKGKHDDELVDALLKQQARMQDVLKRLSQQSKETQQLSKRVTRMHINSGAVNAESCIVILYYLLKERSSLGREKEEERRRQRGGRREKEGESMAGDQPVCSAQVLLLGLGAVLLSQCWSSVFSQIPDPELLPTDPPPKPDPLTSETVVFWGLRLWQVMAIFAVFGLAVVITLCCIFKCRIPRTRKEIEARSQQRQAAKKYANTLETVPPLNELTEIPGSTPDASAVQTVSEQVQSQSANNGQLSVARVSEEQPSSLSLSETG</sequence>
<feature type="compositionally biased region" description="Basic and acidic residues" evidence="2">
    <location>
        <begin position="428"/>
        <end position="447"/>
    </location>
</feature>
<organism evidence="4 5">
    <name type="scientific">Collichthys lucidus</name>
    <name type="common">Big head croaker</name>
    <name type="synonym">Sciaena lucida</name>
    <dbReference type="NCBI Taxonomy" id="240159"/>
    <lineage>
        <taxon>Eukaryota</taxon>
        <taxon>Metazoa</taxon>
        <taxon>Chordata</taxon>
        <taxon>Craniata</taxon>
        <taxon>Vertebrata</taxon>
        <taxon>Euteleostomi</taxon>
        <taxon>Actinopterygii</taxon>
        <taxon>Neopterygii</taxon>
        <taxon>Teleostei</taxon>
        <taxon>Neoteleostei</taxon>
        <taxon>Acanthomorphata</taxon>
        <taxon>Eupercaria</taxon>
        <taxon>Sciaenidae</taxon>
        <taxon>Collichthys</taxon>
    </lineage>
</organism>
<dbReference type="PANTHER" id="PTHR31935">
    <property type="entry name" value="COILED-COIL DOMAIN-CONTAINING PROTEIN 13"/>
    <property type="match status" value="1"/>
</dbReference>
<evidence type="ECO:0000256" key="2">
    <source>
        <dbReference type="SAM" id="MobiDB-lite"/>
    </source>
</evidence>
<feature type="region of interest" description="Disordered" evidence="2">
    <location>
        <begin position="164"/>
        <end position="184"/>
    </location>
</feature>
<dbReference type="PANTHER" id="PTHR31935:SF1">
    <property type="entry name" value="COILED-COIL DOMAIN-CONTAINING PROTEIN 13"/>
    <property type="match status" value="1"/>
</dbReference>
<dbReference type="GO" id="GO:1905515">
    <property type="term" value="P:non-motile cilium assembly"/>
    <property type="evidence" value="ECO:0007669"/>
    <property type="project" value="TreeGrafter"/>
</dbReference>
<dbReference type="InterPro" id="IPR038929">
    <property type="entry name" value="CCDC13"/>
</dbReference>
<evidence type="ECO:0000313" key="4">
    <source>
        <dbReference type="EMBL" id="TKS79714.1"/>
    </source>
</evidence>
<keyword evidence="3" id="KW-0472">Membrane</keyword>
<reference evidence="4 5" key="1">
    <citation type="submission" date="2019-01" db="EMBL/GenBank/DDBJ databases">
        <title>Genome Assembly of Collichthys lucidus.</title>
        <authorList>
            <person name="Cai M."/>
            <person name="Xiao S."/>
        </authorList>
    </citation>
    <scope>NUCLEOTIDE SEQUENCE [LARGE SCALE GENOMIC DNA]</scope>
    <source>
        <strain evidence="4">JT15FE1705JMU</strain>
        <tissue evidence="4">Muscle</tissue>
    </source>
</reference>
<dbReference type="GO" id="GO:0031122">
    <property type="term" value="P:cytoplasmic microtubule organization"/>
    <property type="evidence" value="ECO:0007669"/>
    <property type="project" value="TreeGrafter"/>
</dbReference>
<feature type="compositionally biased region" description="Basic and acidic residues" evidence="2">
    <location>
        <begin position="164"/>
        <end position="177"/>
    </location>
</feature>
<dbReference type="Pfam" id="PF16038">
    <property type="entry name" value="TMIE"/>
    <property type="match status" value="1"/>
</dbReference>
<proteinExistence type="predicted"/>
<evidence type="ECO:0000256" key="3">
    <source>
        <dbReference type="SAM" id="Phobius"/>
    </source>
</evidence>
<gene>
    <name evidence="4" type="ORF">D9C73_014056</name>
</gene>
<keyword evidence="3" id="KW-0812">Transmembrane</keyword>
<evidence type="ECO:0000313" key="5">
    <source>
        <dbReference type="Proteomes" id="UP000298787"/>
    </source>
</evidence>
<dbReference type="Proteomes" id="UP000298787">
    <property type="component" value="Chromosome 12"/>
</dbReference>